<evidence type="ECO:0000259" key="12">
    <source>
        <dbReference type="PROSITE" id="PS50011"/>
    </source>
</evidence>
<name>A0AB40C3K8_DIOCR</name>
<dbReference type="Gene3D" id="3.30.200.20">
    <property type="entry name" value="Phosphorylase Kinase, domain 1"/>
    <property type="match status" value="1"/>
</dbReference>
<dbReference type="PROSITE" id="PS00107">
    <property type="entry name" value="PROTEIN_KINASE_ATP"/>
    <property type="match status" value="1"/>
</dbReference>
<evidence type="ECO:0000256" key="7">
    <source>
        <dbReference type="ARBA" id="ARBA00022777"/>
    </source>
</evidence>
<dbReference type="InterPro" id="IPR008271">
    <property type="entry name" value="Ser/Thr_kinase_AS"/>
</dbReference>
<feature type="domain" description="Protein kinase" evidence="12">
    <location>
        <begin position="63"/>
        <end position="338"/>
    </location>
</feature>
<accession>A0AB40C3K8</accession>
<evidence type="ECO:0000256" key="1">
    <source>
        <dbReference type="ARBA" id="ARBA00004236"/>
    </source>
</evidence>
<evidence type="ECO:0000256" key="10">
    <source>
        <dbReference type="PROSITE-ProRule" id="PRU10141"/>
    </source>
</evidence>
<feature type="binding site" evidence="10">
    <location>
        <position position="90"/>
    </location>
    <ligand>
        <name>ATP</name>
        <dbReference type="ChEBI" id="CHEBI:30616"/>
    </ligand>
</feature>
<keyword evidence="5" id="KW-0808">Transferase</keyword>
<evidence type="ECO:0000256" key="4">
    <source>
        <dbReference type="ARBA" id="ARBA00022527"/>
    </source>
</evidence>
<dbReference type="PROSITE" id="PS50011">
    <property type="entry name" value="PROTEIN_KINASE_DOM"/>
    <property type="match status" value="1"/>
</dbReference>
<keyword evidence="9" id="KW-0472">Membrane</keyword>
<comment type="subcellular location">
    <subcellularLocation>
        <location evidence="1">Cell membrane</location>
    </subcellularLocation>
</comment>
<proteinExistence type="inferred from homology"/>
<dbReference type="FunFam" id="1.10.510.10:FF:000032">
    <property type="entry name" value="Serine/threonine-protein kinase PBS1"/>
    <property type="match status" value="1"/>
</dbReference>
<dbReference type="GO" id="GO:0005886">
    <property type="term" value="C:plasma membrane"/>
    <property type="evidence" value="ECO:0007669"/>
    <property type="project" value="UniProtKB-SubCell"/>
</dbReference>
<dbReference type="PANTHER" id="PTHR47985">
    <property type="entry name" value="OS07G0668900 PROTEIN"/>
    <property type="match status" value="1"/>
</dbReference>
<comment type="similarity">
    <text evidence="2">Belongs to the protein kinase superfamily. Ser/Thr protein kinase family.</text>
</comment>
<evidence type="ECO:0000256" key="6">
    <source>
        <dbReference type="ARBA" id="ARBA00022741"/>
    </source>
</evidence>
<dbReference type="InterPro" id="IPR000719">
    <property type="entry name" value="Prot_kinase_dom"/>
</dbReference>
<dbReference type="FunFam" id="3.30.200.20:FF:000178">
    <property type="entry name" value="serine/threonine-protein kinase PBS1-like"/>
    <property type="match status" value="1"/>
</dbReference>
<evidence type="ECO:0000256" key="8">
    <source>
        <dbReference type="ARBA" id="ARBA00022840"/>
    </source>
</evidence>
<dbReference type="InterPro" id="IPR001245">
    <property type="entry name" value="Ser-Thr/Tyr_kinase_cat_dom"/>
</dbReference>
<keyword evidence="4 11" id="KW-0723">Serine/threonine-protein kinase</keyword>
<evidence type="ECO:0000256" key="9">
    <source>
        <dbReference type="ARBA" id="ARBA00023136"/>
    </source>
</evidence>
<keyword evidence="7 14" id="KW-0418">Kinase</keyword>
<evidence type="ECO:0000256" key="5">
    <source>
        <dbReference type="ARBA" id="ARBA00022679"/>
    </source>
</evidence>
<keyword evidence="8 10" id="KW-0067">ATP-binding</keyword>
<evidence type="ECO:0000256" key="11">
    <source>
        <dbReference type="RuleBase" id="RU000304"/>
    </source>
</evidence>
<evidence type="ECO:0000313" key="14">
    <source>
        <dbReference type="RefSeq" id="XP_039134350.1"/>
    </source>
</evidence>
<organism evidence="13 14">
    <name type="scientific">Dioscorea cayennensis subsp. rotundata</name>
    <name type="common">White Guinea yam</name>
    <name type="synonym">Dioscorea rotundata</name>
    <dbReference type="NCBI Taxonomy" id="55577"/>
    <lineage>
        <taxon>Eukaryota</taxon>
        <taxon>Viridiplantae</taxon>
        <taxon>Streptophyta</taxon>
        <taxon>Embryophyta</taxon>
        <taxon>Tracheophyta</taxon>
        <taxon>Spermatophyta</taxon>
        <taxon>Magnoliopsida</taxon>
        <taxon>Liliopsida</taxon>
        <taxon>Dioscoreales</taxon>
        <taxon>Dioscoreaceae</taxon>
        <taxon>Dioscorea</taxon>
    </lineage>
</organism>
<keyword evidence="13" id="KW-1185">Reference proteome</keyword>
<dbReference type="GO" id="GO:0004674">
    <property type="term" value="F:protein serine/threonine kinase activity"/>
    <property type="evidence" value="ECO:0007669"/>
    <property type="project" value="UniProtKB-KW"/>
</dbReference>
<evidence type="ECO:0000256" key="3">
    <source>
        <dbReference type="ARBA" id="ARBA00022475"/>
    </source>
</evidence>
<dbReference type="SMART" id="SM00220">
    <property type="entry name" value="S_TKc"/>
    <property type="match status" value="1"/>
</dbReference>
<sequence length="348" mass="38802">MECFSCVGAHPRKKNFIGESSDTGSITRLVDSIDLETEISLGDVEKKSNAHSFAFKELAAATKNFKSVLGEGGFGKVFKGVLNNQVVAIKQLNREGLQGNQEFMVEVLMLITLRHPNLVTLIGYCAEKEERLLVYEFMAHGSLENHLFDLTNEQQALNWNTRMKIALGAAKGLAYLHNVAKPPVIYRDLKSANILLDEDFNPKLSDFGLAKLGPVGDDTHVSTRVMGTYGYCAPDYAQSGKLNVKSDVYSFGVVLLELITGRKAFDYEQKSGARSLIVWSRPYLNNRRRFTELADPLLQGQYPLRAFYQLVSVTSLCLLDHPERRPLMHEVVSALEYVASQPFSVAKS</sequence>
<keyword evidence="6 10" id="KW-0547">Nucleotide-binding</keyword>
<dbReference type="GeneID" id="120271741"/>
<dbReference type="Gene3D" id="1.10.510.10">
    <property type="entry name" value="Transferase(Phosphotransferase) domain 1"/>
    <property type="match status" value="1"/>
</dbReference>
<evidence type="ECO:0000313" key="13">
    <source>
        <dbReference type="Proteomes" id="UP001515500"/>
    </source>
</evidence>
<dbReference type="AlphaFoldDB" id="A0AB40C3K8"/>
<dbReference type="Proteomes" id="UP001515500">
    <property type="component" value="Chromosome 11"/>
</dbReference>
<reference evidence="14" key="1">
    <citation type="submission" date="2025-08" db="UniProtKB">
        <authorList>
            <consortium name="RefSeq"/>
        </authorList>
    </citation>
    <scope>IDENTIFICATION</scope>
</reference>
<dbReference type="InterPro" id="IPR017441">
    <property type="entry name" value="Protein_kinase_ATP_BS"/>
</dbReference>
<dbReference type="InterPro" id="IPR011009">
    <property type="entry name" value="Kinase-like_dom_sf"/>
</dbReference>
<dbReference type="SUPFAM" id="SSF56112">
    <property type="entry name" value="Protein kinase-like (PK-like)"/>
    <property type="match status" value="1"/>
</dbReference>
<dbReference type="PANTHER" id="PTHR47985:SF52">
    <property type="entry name" value="OS02G0833000 PROTEIN"/>
    <property type="match status" value="1"/>
</dbReference>
<keyword evidence="3" id="KW-1003">Cell membrane</keyword>
<gene>
    <name evidence="14" type="primary">LOC120271741</name>
</gene>
<dbReference type="GO" id="GO:0005524">
    <property type="term" value="F:ATP binding"/>
    <property type="evidence" value="ECO:0007669"/>
    <property type="project" value="UniProtKB-UniRule"/>
</dbReference>
<dbReference type="Pfam" id="PF07714">
    <property type="entry name" value="PK_Tyr_Ser-Thr"/>
    <property type="match status" value="1"/>
</dbReference>
<dbReference type="CDD" id="cd14066">
    <property type="entry name" value="STKc_IRAK"/>
    <property type="match status" value="1"/>
</dbReference>
<dbReference type="RefSeq" id="XP_039134350.1">
    <property type="nucleotide sequence ID" value="XM_039278416.1"/>
</dbReference>
<dbReference type="PROSITE" id="PS00108">
    <property type="entry name" value="PROTEIN_KINASE_ST"/>
    <property type="match status" value="1"/>
</dbReference>
<protein>
    <submittedName>
        <fullName evidence="14">Probable serine/threonine-protein kinase PBL21</fullName>
    </submittedName>
</protein>
<evidence type="ECO:0000256" key="2">
    <source>
        <dbReference type="ARBA" id="ARBA00008684"/>
    </source>
</evidence>